<evidence type="ECO:0000313" key="1">
    <source>
        <dbReference type="EMBL" id="EPS97290.1"/>
    </source>
</evidence>
<reference evidence="1 2" key="1">
    <citation type="journal article" date="2012" name="Science">
        <title>The Paleozoic origin of enzymatic lignin decomposition reconstructed from 31 fungal genomes.</title>
        <authorList>
            <person name="Floudas D."/>
            <person name="Binder M."/>
            <person name="Riley R."/>
            <person name="Barry K."/>
            <person name="Blanchette R.A."/>
            <person name="Henrissat B."/>
            <person name="Martinez A.T."/>
            <person name="Otillar R."/>
            <person name="Spatafora J.W."/>
            <person name="Yadav J.S."/>
            <person name="Aerts A."/>
            <person name="Benoit I."/>
            <person name="Boyd A."/>
            <person name="Carlson A."/>
            <person name="Copeland A."/>
            <person name="Coutinho P.M."/>
            <person name="de Vries R.P."/>
            <person name="Ferreira P."/>
            <person name="Findley K."/>
            <person name="Foster B."/>
            <person name="Gaskell J."/>
            <person name="Glotzer D."/>
            <person name="Gorecki P."/>
            <person name="Heitman J."/>
            <person name="Hesse C."/>
            <person name="Hori C."/>
            <person name="Igarashi K."/>
            <person name="Jurgens J.A."/>
            <person name="Kallen N."/>
            <person name="Kersten P."/>
            <person name="Kohler A."/>
            <person name="Kuees U."/>
            <person name="Kumar T.K.A."/>
            <person name="Kuo A."/>
            <person name="LaButti K."/>
            <person name="Larrondo L.F."/>
            <person name="Lindquist E."/>
            <person name="Ling A."/>
            <person name="Lombard V."/>
            <person name="Lucas S."/>
            <person name="Lundell T."/>
            <person name="Martin R."/>
            <person name="McLaughlin D.J."/>
            <person name="Morgenstern I."/>
            <person name="Morin E."/>
            <person name="Murat C."/>
            <person name="Nagy L.G."/>
            <person name="Nolan M."/>
            <person name="Ohm R.A."/>
            <person name="Patyshakuliyeva A."/>
            <person name="Rokas A."/>
            <person name="Ruiz-Duenas F.J."/>
            <person name="Sabat G."/>
            <person name="Salamov A."/>
            <person name="Samejima M."/>
            <person name="Schmutz J."/>
            <person name="Slot J.C."/>
            <person name="St John F."/>
            <person name="Stenlid J."/>
            <person name="Sun H."/>
            <person name="Sun S."/>
            <person name="Syed K."/>
            <person name="Tsang A."/>
            <person name="Wiebenga A."/>
            <person name="Young D."/>
            <person name="Pisabarro A."/>
            <person name="Eastwood D.C."/>
            <person name="Martin F."/>
            <person name="Cullen D."/>
            <person name="Grigoriev I.V."/>
            <person name="Hibbett D.S."/>
        </authorList>
    </citation>
    <scope>NUCLEOTIDE SEQUENCE</scope>
    <source>
        <strain evidence="2">FP-58527</strain>
    </source>
</reference>
<dbReference type="HOGENOM" id="CLU_2542605_0_0_1"/>
<dbReference type="AlphaFoldDB" id="S8F6L3"/>
<accession>S8F6L3</accession>
<keyword evidence="2" id="KW-1185">Reference proteome</keyword>
<organism evidence="1 2">
    <name type="scientific">Fomitopsis schrenkii</name>
    <name type="common">Brown rot fungus</name>
    <dbReference type="NCBI Taxonomy" id="2126942"/>
    <lineage>
        <taxon>Eukaryota</taxon>
        <taxon>Fungi</taxon>
        <taxon>Dikarya</taxon>
        <taxon>Basidiomycota</taxon>
        <taxon>Agaricomycotina</taxon>
        <taxon>Agaricomycetes</taxon>
        <taxon>Polyporales</taxon>
        <taxon>Fomitopsis</taxon>
    </lineage>
</organism>
<dbReference type="Proteomes" id="UP000015241">
    <property type="component" value="Unassembled WGS sequence"/>
</dbReference>
<dbReference type="EMBL" id="KE504177">
    <property type="protein sequence ID" value="EPS97290.1"/>
    <property type="molecule type" value="Genomic_DNA"/>
</dbReference>
<dbReference type="InParanoid" id="S8F6L3"/>
<protein>
    <submittedName>
        <fullName evidence="1">Uncharacterized protein</fullName>
    </submittedName>
</protein>
<name>S8F6L3_FOMSC</name>
<evidence type="ECO:0000313" key="2">
    <source>
        <dbReference type="Proteomes" id="UP000015241"/>
    </source>
</evidence>
<gene>
    <name evidence="1" type="ORF">FOMPIDRAFT_1025087</name>
</gene>
<proteinExistence type="predicted"/>
<sequence>MPHPYPSNAAYTRRGHARLHMCRSWQVRAHQEGHDKFERLHSCERIDAALARAEGSGGWGGKWSSSSGGECMRAQSAALVRFR</sequence>